<gene>
    <name evidence="1" type="ORF">ACFQ1S_08165</name>
</gene>
<comment type="caution">
    <text evidence="1">The sequence shown here is derived from an EMBL/GenBank/DDBJ whole genome shotgun (WGS) entry which is preliminary data.</text>
</comment>
<protein>
    <submittedName>
        <fullName evidence="1">Class I SAM-dependent methyltransferase</fullName>
        <ecNumber evidence="1">2.1.1.-</ecNumber>
    </submittedName>
</protein>
<dbReference type="GO" id="GO:0032259">
    <property type="term" value="P:methylation"/>
    <property type="evidence" value="ECO:0007669"/>
    <property type="project" value="UniProtKB-KW"/>
</dbReference>
<accession>A0ABW3M5I2</accession>
<dbReference type="SUPFAM" id="SSF53335">
    <property type="entry name" value="S-adenosyl-L-methionine-dependent methyltransferases"/>
    <property type="match status" value="1"/>
</dbReference>
<organism evidence="1 2">
    <name type="scientific">Kibdelosporangium lantanae</name>
    <dbReference type="NCBI Taxonomy" id="1497396"/>
    <lineage>
        <taxon>Bacteria</taxon>
        <taxon>Bacillati</taxon>
        <taxon>Actinomycetota</taxon>
        <taxon>Actinomycetes</taxon>
        <taxon>Pseudonocardiales</taxon>
        <taxon>Pseudonocardiaceae</taxon>
        <taxon>Kibdelosporangium</taxon>
    </lineage>
</organism>
<proteinExistence type="predicted"/>
<dbReference type="EC" id="2.1.1.-" evidence="1"/>
<sequence length="201" mass="21858">MNLGVEVISSREDPFGQARAARGLPLLLHSMSVFREMFALIFANHPIDKVVEVGVESGQVSSVYTDLGASVVYCVDPTPSDALRTTLAKNPKLQLVERPSPAVLAELPVADLYVLDGDHNYAVVTGELQWIMKNAPDAVVAMHDVLWPWSRRDLYYQPSTVAPEDIHADTDDGPTIWHDEATPAGFVGKGVFTMAKEAGGE</sequence>
<keyword evidence="1" id="KW-0489">Methyltransferase</keyword>
<keyword evidence="1" id="KW-0808">Transferase</keyword>
<name>A0ABW3M5I2_9PSEU</name>
<dbReference type="InterPro" id="IPR029063">
    <property type="entry name" value="SAM-dependent_MTases_sf"/>
</dbReference>
<dbReference type="Proteomes" id="UP001597045">
    <property type="component" value="Unassembled WGS sequence"/>
</dbReference>
<dbReference type="EMBL" id="JBHTIS010000336">
    <property type="protein sequence ID" value="MFD1045552.1"/>
    <property type="molecule type" value="Genomic_DNA"/>
</dbReference>
<reference evidence="2" key="1">
    <citation type="journal article" date="2019" name="Int. J. Syst. Evol. Microbiol.">
        <title>The Global Catalogue of Microorganisms (GCM) 10K type strain sequencing project: providing services to taxonomists for standard genome sequencing and annotation.</title>
        <authorList>
            <consortium name="The Broad Institute Genomics Platform"/>
            <consortium name="The Broad Institute Genome Sequencing Center for Infectious Disease"/>
            <person name="Wu L."/>
            <person name="Ma J."/>
        </authorList>
    </citation>
    <scope>NUCLEOTIDE SEQUENCE [LARGE SCALE GENOMIC DNA]</scope>
    <source>
        <strain evidence="2">JCM 31486</strain>
    </source>
</reference>
<dbReference type="Pfam" id="PF13578">
    <property type="entry name" value="Methyltransf_24"/>
    <property type="match status" value="1"/>
</dbReference>
<feature type="non-terminal residue" evidence="1">
    <location>
        <position position="201"/>
    </location>
</feature>
<dbReference type="Gene3D" id="3.40.50.150">
    <property type="entry name" value="Vaccinia Virus protein VP39"/>
    <property type="match status" value="1"/>
</dbReference>
<evidence type="ECO:0000313" key="2">
    <source>
        <dbReference type="Proteomes" id="UP001597045"/>
    </source>
</evidence>
<keyword evidence="2" id="KW-1185">Reference proteome</keyword>
<evidence type="ECO:0000313" key="1">
    <source>
        <dbReference type="EMBL" id="MFD1045552.1"/>
    </source>
</evidence>
<dbReference type="GO" id="GO:0008168">
    <property type="term" value="F:methyltransferase activity"/>
    <property type="evidence" value="ECO:0007669"/>
    <property type="project" value="UniProtKB-KW"/>
</dbReference>